<evidence type="ECO:0000313" key="3">
    <source>
        <dbReference type="Proteomes" id="UP000000787"/>
    </source>
</evidence>
<dbReference type="HOGENOM" id="CLU_979243_0_0_0"/>
<dbReference type="KEGG" id="hau:Haur_3037"/>
<evidence type="ECO:0008006" key="4">
    <source>
        <dbReference type="Google" id="ProtNLM"/>
    </source>
</evidence>
<dbReference type="InParanoid" id="A9B4V2"/>
<dbReference type="Gene3D" id="2.60.120.380">
    <property type="match status" value="1"/>
</dbReference>
<name>A9B4V2_HERA2</name>
<dbReference type="EMBL" id="CP000875">
    <property type="protein sequence ID" value="ABX05675.1"/>
    <property type="molecule type" value="Genomic_DNA"/>
</dbReference>
<dbReference type="STRING" id="316274.Haur_3037"/>
<keyword evidence="1" id="KW-0732">Signal</keyword>
<dbReference type="BioCyc" id="HAUR316274:GHYA-3069-MONOMER"/>
<dbReference type="AlphaFoldDB" id="A9B4V2"/>
<sequence>MKFARILILLLLIHGILPQASFANPDAPTAATLAWSSAYASTAEGIDVWLRINVVGAAPTDDVNLKFIYQTFQQTAEYNHDYEPTNWPSGTKGAIVGNNRVAYIKIHIKKNDYPEPTETFQVELRSDAANTVISGPARVTVTIRRSRLMNPIAGIMESCVNGGEPNNDFPASAGQIAVNGGWCNTSFETEAVRDVDYYHVEQSTAGNITIRLENTTPDQHDLNIYLYYRDVQEGYKLYLQSTNPGQQAEVISNAPIAANTNYLIAVYWASDTGDKIPTYRLSVSR</sequence>
<dbReference type="InterPro" id="IPR038081">
    <property type="entry name" value="CalX-like_sf"/>
</dbReference>
<dbReference type="SUPFAM" id="SSF89260">
    <property type="entry name" value="Collagen-binding domain"/>
    <property type="match status" value="1"/>
</dbReference>
<protein>
    <recommendedName>
        <fullName evidence="4">Calx-beta domain-containing protein</fullName>
    </recommendedName>
</protein>
<feature type="signal peptide" evidence="1">
    <location>
        <begin position="1"/>
        <end position="23"/>
    </location>
</feature>
<dbReference type="Gene3D" id="2.60.40.2030">
    <property type="match status" value="1"/>
</dbReference>
<keyword evidence="3" id="KW-1185">Reference proteome</keyword>
<evidence type="ECO:0000313" key="2">
    <source>
        <dbReference type="EMBL" id="ABX05675.1"/>
    </source>
</evidence>
<feature type="chain" id="PRO_5002735453" description="Calx-beta domain-containing protein" evidence="1">
    <location>
        <begin position="24"/>
        <end position="285"/>
    </location>
</feature>
<gene>
    <name evidence="2" type="ordered locus">Haur_3037</name>
</gene>
<proteinExistence type="predicted"/>
<accession>A9B4V2</accession>
<dbReference type="Proteomes" id="UP000000787">
    <property type="component" value="Chromosome"/>
</dbReference>
<organism evidence="2 3">
    <name type="scientific">Herpetosiphon aurantiacus (strain ATCC 23779 / DSM 785 / 114-95)</name>
    <dbReference type="NCBI Taxonomy" id="316274"/>
    <lineage>
        <taxon>Bacteria</taxon>
        <taxon>Bacillati</taxon>
        <taxon>Chloroflexota</taxon>
        <taxon>Chloroflexia</taxon>
        <taxon>Herpetosiphonales</taxon>
        <taxon>Herpetosiphonaceae</taxon>
        <taxon>Herpetosiphon</taxon>
    </lineage>
</organism>
<reference evidence="2 3" key="1">
    <citation type="journal article" date="2011" name="Stand. Genomic Sci.">
        <title>Complete genome sequence of the filamentous gliding predatory bacterium Herpetosiphon aurantiacus type strain (114-95(T)).</title>
        <authorList>
            <person name="Kiss H."/>
            <person name="Nett M."/>
            <person name="Domin N."/>
            <person name="Martin K."/>
            <person name="Maresca J.A."/>
            <person name="Copeland A."/>
            <person name="Lapidus A."/>
            <person name="Lucas S."/>
            <person name="Berry K.W."/>
            <person name="Glavina Del Rio T."/>
            <person name="Dalin E."/>
            <person name="Tice H."/>
            <person name="Pitluck S."/>
            <person name="Richardson P."/>
            <person name="Bruce D."/>
            <person name="Goodwin L."/>
            <person name="Han C."/>
            <person name="Detter J.C."/>
            <person name="Schmutz J."/>
            <person name="Brettin T."/>
            <person name="Land M."/>
            <person name="Hauser L."/>
            <person name="Kyrpides N.C."/>
            <person name="Ivanova N."/>
            <person name="Goker M."/>
            <person name="Woyke T."/>
            <person name="Klenk H.P."/>
            <person name="Bryant D.A."/>
        </authorList>
    </citation>
    <scope>NUCLEOTIDE SEQUENCE [LARGE SCALE GENOMIC DNA]</scope>
    <source>
        <strain evidence="3">ATCC 23779 / DSM 785 / 114-95</strain>
    </source>
</reference>
<evidence type="ECO:0000256" key="1">
    <source>
        <dbReference type="SAM" id="SignalP"/>
    </source>
</evidence>
<dbReference type="SUPFAM" id="SSF141072">
    <property type="entry name" value="CalX-like"/>
    <property type="match status" value="1"/>
</dbReference>